<reference evidence="1 2" key="1">
    <citation type="submission" date="2017-10" db="EMBL/GenBank/DDBJ databases">
        <title>Whole genome sequencing of members of genus Pseudoxanthomonas.</title>
        <authorList>
            <person name="Kumar S."/>
            <person name="Bansal K."/>
            <person name="Kaur A."/>
            <person name="Patil P."/>
            <person name="Sharma S."/>
            <person name="Patil P.B."/>
        </authorList>
    </citation>
    <scope>NUCLEOTIDE SEQUENCE [LARGE SCALE GENOMIC DNA]</scope>
    <source>
        <strain evidence="1 2">DSM 17109</strain>
    </source>
</reference>
<dbReference type="Proteomes" id="UP000781710">
    <property type="component" value="Unassembled WGS sequence"/>
</dbReference>
<proteinExistence type="predicted"/>
<dbReference type="RefSeq" id="WP_162337533.1">
    <property type="nucleotide sequence ID" value="NZ_JBHSRQ010000015.1"/>
</dbReference>
<accession>A0ABQ6ZI06</accession>
<evidence type="ECO:0008006" key="3">
    <source>
        <dbReference type="Google" id="ProtNLM"/>
    </source>
</evidence>
<comment type="caution">
    <text evidence="1">The sequence shown here is derived from an EMBL/GenBank/DDBJ whole genome shotgun (WGS) entry which is preliminary data.</text>
</comment>
<organism evidence="1 2">
    <name type="scientific">Pseudoxanthomonas japonensis</name>
    <dbReference type="NCBI Taxonomy" id="69284"/>
    <lineage>
        <taxon>Bacteria</taxon>
        <taxon>Pseudomonadati</taxon>
        <taxon>Pseudomonadota</taxon>
        <taxon>Gammaproteobacteria</taxon>
        <taxon>Lysobacterales</taxon>
        <taxon>Lysobacteraceae</taxon>
        <taxon>Pseudoxanthomonas</taxon>
    </lineage>
</organism>
<keyword evidence="2" id="KW-1185">Reference proteome</keyword>
<protein>
    <recommendedName>
        <fullName evidence="3">Lipoprotein</fullName>
    </recommendedName>
</protein>
<dbReference type="EMBL" id="PDWW01000009">
    <property type="protein sequence ID" value="KAF1725547.1"/>
    <property type="molecule type" value="Genomic_DNA"/>
</dbReference>
<evidence type="ECO:0000313" key="1">
    <source>
        <dbReference type="EMBL" id="KAF1725547.1"/>
    </source>
</evidence>
<evidence type="ECO:0000313" key="2">
    <source>
        <dbReference type="Proteomes" id="UP000781710"/>
    </source>
</evidence>
<name>A0ABQ6ZI06_9GAMM</name>
<dbReference type="PROSITE" id="PS51257">
    <property type="entry name" value="PROKAR_LIPOPROTEIN"/>
    <property type="match status" value="1"/>
</dbReference>
<sequence>MNRLRNAFSIAIPSVALLVLGGCTDTRGRLDEARTKIAATLPAPYFEDLVTESVAVDGQRLVLTVRSPAGDAAKTREAPGFDALKESEQIALHDLCGLPEIAPLLDTDAVLARRFVDRDDALFFDVELPARDCANPPAEPSAQP</sequence>
<gene>
    <name evidence="1" type="ORF">CSC78_08790</name>
</gene>